<organism evidence="3 4">
    <name type="scientific">Araneus ventricosus</name>
    <name type="common">Orbweaver spider</name>
    <name type="synonym">Epeira ventricosa</name>
    <dbReference type="NCBI Taxonomy" id="182803"/>
    <lineage>
        <taxon>Eukaryota</taxon>
        <taxon>Metazoa</taxon>
        <taxon>Ecdysozoa</taxon>
        <taxon>Arthropoda</taxon>
        <taxon>Chelicerata</taxon>
        <taxon>Arachnida</taxon>
        <taxon>Araneae</taxon>
        <taxon>Araneomorphae</taxon>
        <taxon>Entelegynae</taxon>
        <taxon>Araneoidea</taxon>
        <taxon>Araneidae</taxon>
        <taxon>Araneus</taxon>
    </lineage>
</organism>
<proteinExistence type="predicted"/>
<keyword evidence="4" id="KW-1185">Reference proteome</keyword>
<sequence>MRTSINMKHFAGNVVIAVAFATMLLGAVMVPGSEAAPHHHEMGGGGGIAELLAAGLVIDLIRHHHGRRRRSVEEHPQYQEEHPVAWQ</sequence>
<keyword evidence="2" id="KW-0472">Membrane</keyword>
<feature type="compositionally biased region" description="Basic and acidic residues" evidence="1">
    <location>
        <begin position="71"/>
        <end position="87"/>
    </location>
</feature>
<comment type="caution">
    <text evidence="3">The sequence shown here is derived from an EMBL/GenBank/DDBJ whole genome shotgun (WGS) entry which is preliminary data.</text>
</comment>
<keyword evidence="2" id="KW-0812">Transmembrane</keyword>
<evidence type="ECO:0000313" key="3">
    <source>
        <dbReference type="EMBL" id="GBM47872.1"/>
    </source>
</evidence>
<accession>A0A4Y2G240</accession>
<dbReference type="Proteomes" id="UP000499080">
    <property type="component" value="Unassembled WGS sequence"/>
</dbReference>
<evidence type="ECO:0000256" key="1">
    <source>
        <dbReference type="SAM" id="MobiDB-lite"/>
    </source>
</evidence>
<dbReference type="EMBL" id="BGPR01001196">
    <property type="protein sequence ID" value="GBM47872.1"/>
    <property type="molecule type" value="Genomic_DNA"/>
</dbReference>
<keyword evidence="2" id="KW-1133">Transmembrane helix</keyword>
<feature type="transmembrane region" description="Helical" evidence="2">
    <location>
        <begin position="45"/>
        <end position="61"/>
    </location>
</feature>
<dbReference type="OrthoDB" id="6427879at2759"/>
<evidence type="ECO:0000256" key="2">
    <source>
        <dbReference type="SAM" id="Phobius"/>
    </source>
</evidence>
<dbReference type="AlphaFoldDB" id="A0A4Y2G240"/>
<gene>
    <name evidence="3" type="ORF">AVEN_75299_1</name>
</gene>
<name>A0A4Y2G240_ARAVE</name>
<feature type="region of interest" description="Disordered" evidence="1">
    <location>
        <begin position="66"/>
        <end position="87"/>
    </location>
</feature>
<evidence type="ECO:0000313" key="4">
    <source>
        <dbReference type="Proteomes" id="UP000499080"/>
    </source>
</evidence>
<reference evidence="3 4" key="1">
    <citation type="journal article" date="2019" name="Sci. Rep.">
        <title>Orb-weaving spider Araneus ventricosus genome elucidates the spidroin gene catalogue.</title>
        <authorList>
            <person name="Kono N."/>
            <person name="Nakamura H."/>
            <person name="Ohtoshi R."/>
            <person name="Moran D.A.P."/>
            <person name="Shinohara A."/>
            <person name="Yoshida Y."/>
            <person name="Fujiwara M."/>
            <person name="Mori M."/>
            <person name="Tomita M."/>
            <person name="Arakawa K."/>
        </authorList>
    </citation>
    <scope>NUCLEOTIDE SEQUENCE [LARGE SCALE GENOMIC DNA]</scope>
</reference>
<protein>
    <submittedName>
        <fullName evidence="3">Uncharacterized protein</fullName>
    </submittedName>
</protein>